<dbReference type="Gene3D" id="1.10.260.40">
    <property type="entry name" value="lambda repressor-like DNA-binding domains"/>
    <property type="match status" value="1"/>
</dbReference>
<dbReference type="EMBL" id="JBHSPH010000002">
    <property type="protein sequence ID" value="MFC5862176.1"/>
    <property type="molecule type" value="Genomic_DNA"/>
</dbReference>
<reference evidence="3" key="1">
    <citation type="journal article" date="2019" name="Int. J. Syst. Evol. Microbiol.">
        <title>The Global Catalogue of Microorganisms (GCM) 10K type strain sequencing project: providing services to taxonomists for standard genome sequencing and annotation.</title>
        <authorList>
            <consortium name="The Broad Institute Genomics Platform"/>
            <consortium name="The Broad Institute Genome Sequencing Center for Infectious Disease"/>
            <person name="Wu L."/>
            <person name="Ma J."/>
        </authorList>
    </citation>
    <scope>NUCLEOTIDE SEQUENCE [LARGE SCALE GENOMIC DNA]</scope>
    <source>
        <strain evidence="3">JCM 4087</strain>
    </source>
</reference>
<dbReference type="Proteomes" id="UP001596091">
    <property type="component" value="Unassembled WGS sequence"/>
</dbReference>
<feature type="domain" description="HTH cro/C1-type" evidence="1">
    <location>
        <begin position="31"/>
        <end position="85"/>
    </location>
</feature>
<evidence type="ECO:0000313" key="3">
    <source>
        <dbReference type="Proteomes" id="UP001596091"/>
    </source>
</evidence>
<accession>A0ABW1ED24</accession>
<comment type="caution">
    <text evidence="2">The sequence shown here is derived from an EMBL/GenBank/DDBJ whole genome shotgun (WGS) entry which is preliminary data.</text>
</comment>
<organism evidence="2 3">
    <name type="scientific">Acidicapsa dinghuensis</name>
    <dbReference type="NCBI Taxonomy" id="2218256"/>
    <lineage>
        <taxon>Bacteria</taxon>
        <taxon>Pseudomonadati</taxon>
        <taxon>Acidobacteriota</taxon>
        <taxon>Terriglobia</taxon>
        <taxon>Terriglobales</taxon>
        <taxon>Acidobacteriaceae</taxon>
        <taxon>Acidicapsa</taxon>
    </lineage>
</organism>
<proteinExistence type="predicted"/>
<dbReference type="PROSITE" id="PS50943">
    <property type="entry name" value="HTH_CROC1"/>
    <property type="match status" value="1"/>
</dbReference>
<dbReference type="CDD" id="cd00093">
    <property type="entry name" value="HTH_XRE"/>
    <property type="match status" value="1"/>
</dbReference>
<dbReference type="InterPro" id="IPR010982">
    <property type="entry name" value="Lambda_DNA-bd_dom_sf"/>
</dbReference>
<sequence length="88" mass="10015">MKKAKPAETRKSRKARTAKFQGAYDTLLERLIAAREKKGLTQHQVSSMMGRSPNFMTKCESGQRTIDVTELLELAQIYSKPVSYFFPS</sequence>
<dbReference type="InterPro" id="IPR001387">
    <property type="entry name" value="Cro/C1-type_HTH"/>
</dbReference>
<protein>
    <submittedName>
        <fullName evidence="2">Helix-turn-helix domain-containing protein</fullName>
    </submittedName>
</protein>
<gene>
    <name evidence="2" type="ORF">ACFPT7_07720</name>
</gene>
<dbReference type="SUPFAM" id="SSF47413">
    <property type="entry name" value="lambda repressor-like DNA-binding domains"/>
    <property type="match status" value="1"/>
</dbReference>
<evidence type="ECO:0000313" key="2">
    <source>
        <dbReference type="EMBL" id="MFC5862176.1"/>
    </source>
</evidence>
<dbReference type="Pfam" id="PF13560">
    <property type="entry name" value="HTH_31"/>
    <property type="match status" value="1"/>
</dbReference>
<evidence type="ECO:0000259" key="1">
    <source>
        <dbReference type="PROSITE" id="PS50943"/>
    </source>
</evidence>
<name>A0ABW1ED24_9BACT</name>
<keyword evidence="3" id="KW-1185">Reference proteome</keyword>
<dbReference type="SMART" id="SM00530">
    <property type="entry name" value="HTH_XRE"/>
    <property type="match status" value="1"/>
</dbReference>
<dbReference type="RefSeq" id="WP_263338445.1">
    <property type="nucleotide sequence ID" value="NZ_JAGSYH010000004.1"/>
</dbReference>